<keyword evidence="3" id="KW-0378">Hydrolase</keyword>
<accession>A0A9D3LP39</accession>
<feature type="domain" description="Tyrosine-protein phosphatase" evidence="6">
    <location>
        <begin position="12"/>
        <end position="154"/>
    </location>
</feature>
<protein>
    <recommendedName>
        <fullName evidence="2">protein-tyrosine-phosphatase</fullName>
        <ecNumber evidence="2">3.1.3.48</ecNumber>
    </recommendedName>
</protein>
<dbReference type="GO" id="GO:0005737">
    <property type="term" value="C:cytoplasm"/>
    <property type="evidence" value="ECO:0007669"/>
    <property type="project" value="TreeGrafter"/>
</dbReference>
<evidence type="ECO:0000313" key="8">
    <source>
        <dbReference type="EMBL" id="KAG5832038.1"/>
    </source>
</evidence>
<feature type="compositionally biased region" description="Polar residues" evidence="5">
    <location>
        <begin position="185"/>
        <end position="194"/>
    </location>
</feature>
<dbReference type="Proteomes" id="UP001044222">
    <property type="component" value="Chromosome 17"/>
</dbReference>
<dbReference type="SUPFAM" id="SSF52799">
    <property type="entry name" value="(Phosphotyrosine protein) phosphatases II"/>
    <property type="match status" value="1"/>
</dbReference>
<feature type="compositionally biased region" description="Polar residues" evidence="5">
    <location>
        <begin position="273"/>
        <end position="298"/>
    </location>
</feature>
<dbReference type="EC" id="3.1.3.48" evidence="2"/>
<dbReference type="Pfam" id="PF00782">
    <property type="entry name" value="DSPc"/>
    <property type="match status" value="1"/>
</dbReference>
<dbReference type="EMBL" id="JAFIRN010000017">
    <property type="protein sequence ID" value="KAG5832038.1"/>
    <property type="molecule type" value="Genomic_DNA"/>
</dbReference>
<evidence type="ECO:0000313" key="9">
    <source>
        <dbReference type="Proteomes" id="UP001044222"/>
    </source>
</evidence>
<dbReference type="Gene3D" id="3.90.190.10">
    <property type="entry name" value="Protein tyrosine phosphatase superfamily"/>
    <property type="match status" value="1"/>
</dbReference>
<evidence type="ECO:0000256" key="4">
    <source>
        <dbReference type="ARBA" id="ARBA00022912"/>
    </source>
</evidence>
<keyword evidence="4" id="KW-0904">Protein phosphatase</keyword>
<dbReference type="PROSITE" id="PS50054">
    <property type="entry name" value="TYR_PHOSPHATASE_DUAL"/>
    <property type="match status" value="1"/>
</dbReference>
<dbReference type="AlphaFoldDB" id="A0A9D3LP39"/>
<gene>
    <name evidence="8" type="ORF">ANANG_G00286860</name>
</gene>
<feature type="region of interest" description="Disordered" evidence="5">
    <location>
        <begin position="157"/>
        <end position="194"/>
    </location>
</feature>
<organism evidence="8 9">
    <name type="scientific">Anguilla anguilla</name>
    <name type="common">European freshwater eel</name>
    <name type="synonym">Muraena anguilla</name>
    <dbReference type="NCBI Taxonomy" id="7936"/>
    <lineage>
        <taxon>Eukaryota</taxon>
        <taxon>Metazoa</taxon>
        <taxon>Chordata</taxon>
        <taxon>Craniata</taxon>
        <taxon>Vertebrata</taxon>
        <taxon>Euteleostomi</taxon>
        <taxon>Actinopterygii</taxon>
        <taxon>Neopterygii</taxon>
        <taxon>Teleostei</taxon>
        <taxon>Anguilliformes</taxon>
        <taxon>Anguillidae</taxon>
        <taxon>Anguilla</taxon>
    </lineage>
</organism>
<dbReference type="SMART" id="SM00195">
    <property type="entry name" value="DSPc"/>
    <property type="match status" value="1"/>
</dbReference>
<dbReference type="GO" id="GO:0043409">
    <property type="term" value="P:negative regulation of MAPK cascade"/>
    <property type="evidence" value="ECO:0007669"/>
    <property type="project" value="TreeGrafter"/>
</dbReference>
<feature type="compositionally biased region" description="Low complexity" evidence="5">
    <location>
        <begin position="374"/>
        <end position="384"/>
    </location>
</feature>
<evidence type="ECO:0000259" key="6">
    <source>
        <dbReference type="PROSITE" id="PS50054"/>
    </source>
</evidence>
<comment type="similarity">
    <text evidence="1">Belongs to the protein-tyrosine phosphatase family. Non-receptor class dual specificity subfamily.</text>
</comment>
<evidence type="ECO:0000256" key="1">
    <source>
        <dbReference type="ARBA" id="ARBA00008601"/>
    </source>
</evidence>
<dbReference type="GO" id="GO:0033550">
    <property type="term" value="F:MAP kinase tyrosine phosphatase activity"/>
    <property type="evidence" value="ECO:0007669"/>
    <property type="project" value="TreeGrafter"/>
</dbReference>
<keyword evidence="9" id="KW-1185">Reference proteome</keyword>
<evidence type="ECO:0000256" key="2">
    <source>
        <dbReference type="ARBA" id="ARBA00013064"/>
    </source>
</evidence>
<dbReference type="PROSITE" id="PS50056">
    <property type="entry name" value="TYR_PHOSPHATASE_2"/>
    <property type="match status" value="1"/>
</dbReference>
<evidence type="ECO:0000256" key="3">
    <source>
        <dbReference type="ARBA" id="ARBA00022801"/>
    </source>
</evidence>
<dbReference type="GO" id="GO:0008330">
    <property type="term" value="F:protein tyrosine/threonine phosphatase activity"/>
    <property type="evidence" value="ECO:0007669"/>
    <property type="project" value="TreeGrafter"/>
</dbReference>
<feature type="domain" description="Tyrosine specific protein phosphatases" evidence="7">
    <location>
        <begin position="71"/>
        <end position="135"/>
    </location>
</feature>
<proteinExistence type="inferred from homology"/>
<sequence length="510" mass="55600">MVFYRDRESDRQPISLILPHLYLGAESDVTQDCLTSQGISYVLSVSRCCPQPSFLPQAQYFRIPIDDSLRDELLPWIPEALQFIDGAVSLGCSVLVHCAAGISRSPALTVAYVMYRLGLDLDDAYRFVKERRPSISPNFNFLGQLQCFQGTLTQKSNAANQNARPAGAPDSRPQRTNGDAGERSASANQDTETAVATGNHFVSKGGAGEIKRHSGCENPGHVTGNLNQEKRKVPALTLNLKQEKQNLPELSLSDQIRTLTLNQREACGPPGVVSQTQNSVKKSQTKPIPKPTQLQIPSATVSLSDKRKTLTLSLTPAGSQAQVHKSSSDSDLKSTSHPLGLANSSKTVQKRETETSGSTKGRYKLSPPNVSSLPSGRPPRGTCRPRGEKAQGSSSKAQRKEERENRLLPSSPHGCDYATSDADRESFCRNGRTKGETQQWCNSSSHHQESPEWQCVAAVEAVEGLDRKQHPLSPLNLTVNKLFDWGGRILMGALLGPRIKVGQPALPYQC</sequence>
<dbReference type="InterPro" id="IPR020422">
    <property type="entry name" value="TYR_PHOSPHATASE_DUAL_dom"/>
</dbReference>
<evidence type="ECO:0000259" key="7">
    <source>
        <dbReference type="PROSITE" id="PS50056"/>
    </source>
</evidence>
<reference evidence="8" key="1">
    <citation type="submission" date="2021-01" db="EMBL/GenBank/DDBJ databases">
        <title>A chromosome-scale assembly of European eel, Anguilla anguilla.</title>
        <authorList>
            <person name="Henkel C."/>
            <person name="Jong-Raadsen S.A."/>
            <person name="Dufour S."/>
            <person name="Weltzien F.-A."/>
            <person name="Palstra A.P."/>
            <person name="Pelster B."/>
            <person name="Spaink H.P."/>
            <person name="Van Den Thillart G.E."/>
            <person name="Jansen H."/>
            <person name="Zahm M."/>
            <person name="Klopp C."/>
            <person name="Cedric C."/>
            <person name="Louis A."/>
            <person name="Berthelot C."/>
            <person name="Parey E."/>
            <person name="Roest Crollius H."/>
            <person name="Montfort J."/>
            <person name="Robinson-Rechavi M."/>
            <person name="Bucao C."/>
            <person name="Bouchez O."/>
            <person name="Gislard M."/>
            <person name="Lluch J."/>
            <person name="Milhes M."/>
            <person name="Lampietro C."/>
            <person name="Lopez Roques C."/>
            <person name="Donnadieu C."/>
            <person name="Braasch I."/>
            <person name="Desvignes T."/>
            <person name="Postlethwait J."/>
            <person name="Bobe J."/>
            <person name="Guiguen Y."/>
            <person name="Dirks R."/>
        </authorList>
    </citation>
    <scope>NUCLEOTIDE SEQUENCE</scope>
    <source>
        <strain evidence="8">Tag_6206</strain>
        <tissue evidence="8">Liver</tissue>
    </source>
</reference>
<dbReference type="PANTHER" id="PTHR10159">
    <property type="entry name" value="DUAL SPECIFICITY PROTEIN PHOSPHATASE"/>
    <property type="match status" value="1"/>
</dbReference>
<feature type="region of interest" description="Disordered" evidence="5">
    <location>
        <begin position="267"/>
        <end position="298"/>
    </location>
</feature>
<dbReference type="InterPro" id="IPR029021">
    <property type="entry name" value="Prot-tyrosine_phosphatase-like"/>
</dbReference>
<dbReference type="GO" id="GO:0017017">
    <property type="term" value="F:MAP kinase tyrosine/serine/threonine phosphatase activity"/>
    <property type="evidence" value="ECO:0007669"/>
    <property type="project" value="TreeGrafter"/>
</dbReference>
<feature type="compositionally biased region" description="Polar residues" evidence="5">
    <location>
        <begin position="313"/>
        <end position="324"/>
    </location>
</feature>
<name>A0A9D3LP39_ANGAN</name>
<feature type="region of interest" description="Disordered" evidence="5">
    <location>
        <begin position="313"/>
        <end position="421"/>
    </location>
</feature>
<dbReference type="InterPro" id="IPR000387">
    <property type="entry name" value="Tyr_Pase_dom"/>
</dbReference>
<dbReference type="CDD" id="cd14568">
    <property type="entry name" value="DSP_MKP_classIII"/>
    <property type="match status" value="1"/>
</dbReference>
<comment type="caution">
    <text evidence="8">The sequence shown here is derived from an EMBL/GenBank/DDBJ whole genome shotgun (WGS) entry which is preliminary data.</text>
</comment>
<evidence type="ECO:0000256" key="5">
    <source>
        <dbReference type="SAM" id="MobiDB-lite"/>
    </source>
</evidence>
<dbReference type="InterPro" id="IPR016130">
    <property type="entry name" value="Tyr_Pase_AS"/>
</dbReference>
<dbReference type="PROSITE" id="PS00383">
    <property type="entry name" value="TYR_PHOSPHATASE_1"/>
    <property type="match status" value="1"/>
</dbReference>
<dbReference type="PANTHER" id="PTHR10159:SF516">
    <property type="entry name" value="DUAL SPECIFICITY PROTEIN PHOSPHATASE 16-LIKE"/>
    <property type="match status" value="1"/>
</dbReference>
<dbReference type="InterPro" id="IPR000340">
    <property type="entry name" value="Dual-sp_phosphatase_cat-dom"/>
</dbReference>